<dbReference type="AlphaFoldDB" id="A0A2S1SR19"/>
<dbReference type="PANTHER" id="PTHR30085">
    <property type="entry name" value="AMINO ACID ABC TRANSPORTER PERMEASE"/>
    <property type="match status" value="1"/>
</dbReference>
<dbReference type="Pfam" id="PF00497">
    <property type="entry name" value="SBP_bac_3"/>
    <property type="match status" value="1"/>
</dbReference>
<dbReference type="InterPro" id="IPR051455">
    <property type="entry name" value="Bact_solute-bind_prot3"/>
</dbReference>
<dbReference type="GO" id="GO:0006865">
    <property type="term" value="P:amino acid transport"/>
    <property type="evidence" value="ECO:0007669"/>
    <property type="project" value="TreeGrafter"/>
</dbReference>
<protein>
    <submittedName>
        <fullName evidence="6">Sugar-binding protein</fullName>
    </submittedName>
</protein>
<dbReference type="GO" id="GO:0030288">
    <property type="term" value="C:outer membrane-bounded periplasmic space"/>
    <property type="evidence" value="ECO:0007669"/>
    <property type="project" value="TreeGrafter"/>
</dbReference>
<feature type="compositionally biased region" description="Polar residues" evidence="4">
    <location>
        <begin position="7"/>
        <end position="39"/>
    </location>
</feature>
<dbReference type="RefSeq" id="WP_108906051.1">
    <property type="nucleotide sequence ID" value="NZ_CP029188.1"/>
</dbReference>
<feature type="region of interest" description="Disordered" evidence="4">
    <location>
        <begin position="94"/>
        <end position="130"/>
    </location>
</feature>
<dbReference type="EMBL" id="CP029188">
    <property type="protein sequence ID" value="AWI28841.1"/>
    <property type="molecule type" value="Genomic_DNA"/>
</dbReference>
<feature type="domain" description="Solute-binding protein family 3/N-terminal" evidence="5">
    <location>
        <begin position="140"/>
        <end position="375"/>
    </location>
</feature>
<evidence type="ECO:0000256" key="1">
    <source>
        <dbReference type="ARBA" id="ARBA00010333"/>
    </source>
</evidence>
<dbReference type="CDD" id="cd13690">
    <property type="entry name" value="PBP2_GluB"/>
    <property type="match status" value="1"/>
</dbReference>
<reference evidence="6 7" key="1">
    <citation type="submission" date="2018-05" db="EMBL/GenBank/DDBJ databases">
        <title>Complete genome sequence of sponge-derived Streptomyces sp. HNM0039.</title>
        <authorList>
            <person name="Huang X."/>
            <person name="Zhou S."/>
        </authorList>
    </citation>
    <scope>NUCLEOTIDE SEQUENCE [LARGE SCALE GENOMIC DNA]</scope>
    <source>
        <strain evidence="6 7">HNM0039</strain>
    </source>
</reference>
<evidence type="ECO:0000259" key="5">
    <source>
        <dbReference type="SMART" id="SM00062"/>
    </source>
</evidence>
<name>A0A2S1SR19_9ACTN</name>
<evidence type="ECO:0000256" key="4">
    <source>
        <dbReference type="SAM" id="MobiDB-lite"/>
    </source>
</evidence>
<comment type="similarity">
    <text evidence="1">Belongs to the bacterial solute-binding protein 3 family.</text>
</comment>
<keyword evidence="3" id="KW-0732">Signal</keyword>
<dbReference type="SMART" id="SM00062">
    <property type="entry name" value="PBPb"/>
    <property type="match status" value="1"/>
</dbReference>
<dbReference type="PANTHER" id="PTHR30085:SF6">
    <property type="entry name" value="ABC TRANSPORTER GLUTAMINE-BINDING PROTEIN GLNH"/>
    <property type="match status" value="1"/>
</dbReference>
<sequence>MPGATPDGTTKATPGGTTSAAPDITTNASPDGTTNATPQAKTGATAAEAARPRRPHRIGHLAPRLRGWGGVAGMAAVCALTAALTLLPLSRGGPPGGAPPGAGPAAAPPAKADDCTSPEASLRPSSADGPAIEEIKRRGRLIVGIDQNSYRWGYRRADGELEGFDIDLARAIARDILGDPEKIIFRAVPTNRRIAALDNGTVDLVVRTMTINCARIKQVAFSTAYFRTGQQVLAPRQSPITGFDDSLKGRRVCSAEGSTAYDALEKDSHGALFRDEDDDGPGDRNRLTVPNQLDCLVRLQLGEVDAVVTDAALAAGQAAQDPSVELKGDGPFTTEYYGVAARLGRDDLVRRVNKVLEQYRAGPWTQAYVKWLKEDLPGITGPPAPKYRED</sequence>
<feature type="compositionally biased region" description="Low complexity" evidence="4">
    <location>
        <begin position="40"/>
        <end position="49"/>
    </location>
</feature>
<feature type="region of interest" description="Disordered" evidence="4">
    <location>
        <begin position="1"/>
        <end position="58"/>
    </location>
</feature>
<evidence type="ECO:0000256" key="3">
    <source>
        <dbReference type="ARBA" id="ARBA00022729"/>
    </source>
</evidence>
<dbReference type="GO" id="GO:0005576">
    <property type="term" value="C:extracellular region"/>
    <property type="evidence" value="ECO:0007669"/>
    <property type="project" value="TreeGrafter"/>
</dbReference>
<keyword evidence="2" id="KW-0813">Transport</keyword>
<dbReference type="KEGG" id="stir:DDW44_08585"/>
<dbReference type="Proteomes" id="UP000244900">
    <property type="component" value="Chromosome"/>
</dbReference>
<proteinExistence type="inferred from homology"/>
<dbReference type="Gene3D" id="3.40.190.10">
    <property type="entry name" value="Periplasmic binding protein-like II"/>
    <property type="match status" value="2"/>
</dbReference>
<accession>A0A2S1SR19</accession>
<dbReference type="OrthoDB" id="9807888at2"/>
<evidence type="ECO:0000313" key="7">
    <source>
        <dbReference type="Proteomes" id="UP000244900"/>
    </source>
</evidence>
<evidence type="ECO:0000256" key="2">
    <source>
        <dbReference type="ARBA" id="ARBA00022448"/>
    </source>
</evidence>
<dbReference type="SUPFAM" id="SSF53850">
    <property type="entry name" value="Periplasmic binding protein-like II"/>
    <property type="match status" value="1"/>
</dbReference>
<keyword evidence="7" id="KW-1185">Reference proteome</keyword>
<evidence type="ECO:0000313" key="6">
    <source>
        <dbReference type="EMBL" id="AWI28841.1"/>
    </source>
</evidence>
<gene>
    <name evidence="6" type="ORF">DDW44_08585</name>
</gene>
<organism evidence="6 7">
    <name type="scientific">Streptomyces tirandamycinicus</name>
    <dbReference type="NCBI Taxonomy" id="2174846"/>
    <lineage>
        <taxon>Bacteria</taxon>
        <taxon>Bacillati</taxon>
        <taxon>Actinomycetota</taxon>
        <taxon>Actinomycetes</taxon>
        <taxon>Kitasatosporales</taxon>
        <taxon>Streptomycetaceae</taxon>
        <taxon>Streptomyces</taxon>
    </lineage>
</organism>
<dbReference type="InterPro" id="IPR001638">
    <property type="entry name" value="Solute-binding_3/MltF_N"/>
</dbReference>